<dbReference type="InterPro" id="IPR057443">
    <property type="entry name" value="At5g54830-like"/>
</dbReference>
<dbReference type="GO" id="GO:0005576">
    <property type="term" value="C:extracellular region"/>
    <property type="evidence" value="ECO:0007669"/>
    <property type="project" value="UniProtKB-SubCell"/>
</dbReference>
<keyword evidence="7" id="KW-1185">Reference proteome</keyword>
<keyword evidence="3" id="KW-0732">Signal</keyword>
<dbReference type="SUPFAM" id="SSF117074">
    <property type="entry name" value="Hypothetical protein PA1324"/>
    <property type="match status" value="10"/>
</dbReference>
<dbReference type="Gene3D" id="2.60.40.10">
    <property type="entry name" value="Immunoglobulins"/>
    <property type="match status" value="14"/>
</dbReference>
<comment type="subcellular location">
    <subcellularLocation>
        <location evidence="1">Secreted</location>
    </subcellularLocation>
</comment>
<dbReference type="PANTHER" id="PTHR23303:SF15">
    <property type="entry name" value="COLOSSIN-A"/>
    <property type="match status" value="1"/>
</dbReference>
<evidence type="ECO:0000256" key="2">
    <source>
        <dbReference type="ARBA" id="ARBA00022525"/>
    </source>
</evidence>
<evidence type="ECO:0000256" key="3">
    <source>
        <dbReference type="ARBA" id="ARBA00022729"/>
    </source>
</evidence>
<evidence type="ECO:0000313" key="6">
    <source>
        <dbReference type="EMBL" id="RYC68757.1"/>
    </source>
</evidence>
<dbReference type="InterPro" id="IPR013783">
    <property type="entry name" value="Ig-like_fold"/>
</dbReference>
<gene>
    <name evidence="6" type="ORF">EQG79_15125</name>
</gene>
<accession>A0A4Q2UH98</accession>
<dbReference type="InterPro" id="IPR057708">
    <property type="entry name" value="DUF7948"/>
</dbReference>
<name>A0A4Q2UH98_9BACT</name>
<dbReference type="InterPro" id="IPR000601">
    <property type="entry name" value="PKD_dom"/>
</dbReference>
<dbReference type="Pfam" id="PF01345">
    <property type="entry name" value="DUF11"/>
    <property type="match status" value="1"/>
</dbReference>
<dbReference type="Gene3D" id="2.60.40.740">
    <property type="match status" value="1"/>
</dbReference>
<dbReference type="InterPro" id="IPR033764">
    <property type="entry name" value="Sdr_B"/>
</dbReference>
<reference evidence="6 7" key="1">
    <citation type="submission" date="2019-01" db="EMBL/GenBank/DDBJ databases">
        <title>Spirosoma flava sp. nov., a propanil-degrading bacterium isolated from herbicide-contaminated soil.</title>
        <authorList>
            <person name="Zhang L."/>
            <person name="Jiang J.-D."/>
        </authorList>
    </citation>
    <scope>NUCLEOTIDE SEQUENCE [LARGE SCALE GENOMIC DNA]</scope>
    <source>
        <strain evidence="6 7">TY50</strain>
    </source>
</reference>
<evidence type="ECO:0000313" key="7">
    <source>
        <dbReference type="Proteomes" id="UP000290407"/>
    </source>
</evidence>
<dbReference type="InterPro" id="IPR001434">
    <property type="entry name" value="OmcB-like_DUF11"/>
</dbReference>
<dbReference type="InterPro" id="IPR047589">
    <property type="entry name" value="DUF11_rpt"/>
</dbReference>
<dbReference type="GO" id="GO:0016020">
    <property type="term" value="C:membrane"/>
    <property type="evidence" value="ECO:0007669"/>
    <property type="project" value="InterPro"/>
</dbReference>
<dbReference type="Pfam" id="PF25489">
    <property type="entry name" value="At5g54830"/>
    <property type="match status" value="1"/>
</dbReference>
<feature type="region of interest" description="Disordered" evidence="4">
    <location>
        <begin position="2787"/>
        <end position="2813"/>
    </location>
</feature>
<comment type="caution">
    <text evidence="6">The sequence shown here is derived from an EMBL/GenBank/DDBJ whole genome shotgun (WGS) entry which is preliminary data.</text>
</comment>
<dbReference type="InterPro" id="IPR010620">
    <property type="entry name" value="SBBP_repeat"/>
</dbReference>
<feature type="region of interest" description="Disordered" evidence="4">
    <location>
        <begin position="27"/>
        <end position="48"/>
    </location>
</feature>
<evidence type="ECO:0000256" key="4">
    <source>
        <dbReference type="SAM" id="MobiDB-lite"/>
    </source>
</evidence>
<protein>
    <submittedName>
        <fullName evidence="6">DUF11 domain-containing protein</fullName>
    </submittedName>
</protein>
<dbReference type="Pfam" id="PF17210">
    <property type="entry name" value="SdrD_B"/>
    <property type="match status" value="10"/>
</dbReference>
<dbReference type="EMBL" id="SBLB01000004">
    <property type="protein sequence ID" value="RYC68757.1"/>
    <property type="molecule type" value="Genomic_DNA"/>
</dbReference>
<dbReference type="PANTHER" id="PTHR23303">
    <property type="entry name" value="CARBOXYPEPTIDASE REGULATORY REGION-CONTAINING"/>
    <property type="match status" value="1"/>
</dbReference>
<keyword evidence="2" id="KW-0964">Secreted</keyword>
<evidence type="ECO:0000259" key="5">
    <source>
        <dbReference type="PROSITE" id="PS50093"/>
    </source>
</evidence>
<sequence length="4942" mass="503390">MKLLSTHSAPPVSYSKPQPATWRYPANSSHRAIESPPGQPGRLPRLHADTRPSLRYTPRFNISITMRNFTRFIVLFWRWLSPGFSIINVGQSLNRVLLSMLGWLLMLVGCRNSQHNLATQRLKNTGHSLSFFRLHRVSWRLSLPLFIAFCALLIPEQLQAQLHTTTSNAPLLARNQTGLKPLANQPSDATRQRVGKTMTRERALLKFEQNQGQVANSSVRYRANDAQATYFFTPTEIRSVVRSARTKDSTQAGYAIQFVNPNPEVALLPAGRVGGKHGTVNYITSEGAFSDVTYFQKLNYENIWTGIRADFYEGDNGTLKYDFVVQPGADPAQIRFRMAGVTDLHVTDKGELAFTTPFGTLQKGKPYTYQTINGKRVEVAAAYVVKDGEVSFQLEAYDPAVALVIDPIALKWSSFLGGTNLDISLSIYVHPTTGRIYVSGYTGSTNFPNTLGRVYGGGQDAYVTCIEKDGTSIVWSTYLGGSGIDKGFAVSADAAGDVYLAGVTNSPNFPTNGSTAAYDATHNGGFDLFVLRLNSTGTTLKYSTYLGSSGADGDQSNSANTLVLNNGTVYYASYGSTGFPLTAGSTSGSSVIFGINTNVAGAAGLAMSVPSNGYGFTDIAGDKDGNLWAVGITESTQNPLISSNAVQPTVPTTNNDYRYVAKYSPSGTFLYGSYINPIISTASTFGPFATEIATDAQGNVYVTSSVYYEINNNTGLLQKVSNTDAFNEITPISSSLRLGDFYGTYIVKIPYDLSPKYNFVTLMPGAMPVDNFEDPEIAIDKKGNIHFVTWGGNFYLNQYHPVTPGAILPITSSERHPEYYVLSPSGASVLYGTALSKDISTNGIALFVNDKCEAYITIEASSQNKTPITPTYRDQATNSQKSVFQPTYGGGTDVALLVFHEPVPNNNTIPNFAAGNNTFCIGGAIWQNPNDGPILGATPTYQSGSGSSATDNLPNILIDGALSAHPTPKSPAFSYQWQKRINGGAWTNVGNGTYDVYKPSPEPAAGTVDYRRLIIGFCCDTLSISNLATATITGTFNLSINAPTKPVYYCPGTTTNMGITLSGASGNVSWQWYDGYAPVSSTTISPASGSGVAASSFAASIGSGVTGSGFYRLVVIDAGGCRRETFVAIAPKVASAGTAASVALCPGTSTTAVLGPPAVNPDFDYSWTGPGGFTSSLANPVVTTAGVYTLQVKVKTDAAFCAPGTTVTVTAATPHSTALTTLSSLTVCQDDAPVSIGMTGTAPSGYAFQWVPATSLDNAQAFNPTFDPGVISGGFPIGTTTYTFTALRLSDGCIYETTKTVTDVALGFASAGNDLIGDGCTTGTRDAVGAPETTGQYFQWTAIGTDFSAGLSSLKANAAFGMDALGQQVGTNKFLNAKFPLCSANGSTGYYIDYELRASYLPFPNTCYTVDTVRVYIPCCGQGPACPIPTASLKGTNGACSTPTTLMSVSPLQGATYTWRTYSVNGTIQPANTAPRGLFVSNNGVKGAAISASGPHPTSVIVDFDDATWGWSGNNVVVYEVTQTIDLGNGPVSCFARLQVFSGRNALPVIGVKDVSICSIASPGVRFGTAGNAGPYTLSGLDYTQAPNSAFNWTWTGLNGSTPASMTNTTSPFPTVNPAGTTAYIVQVQDPATGCIAKDTLNVKVNVLTANAGSVQNNICPGSLVQLGSPASNTAITYSWNPTAGLNFPVGTPNSTVAQPYLAVPNVPTPPATLSYTLTITDVESGCQAVHSVNVNTTTTAPAALASASYSACAGSSFAIGPFFDSDAGSTYLWTVQSGTADVSWLSSTTALRPTVTLPANFAGPVVFLLTKTKGTCGSVTATFTINDSNPAINLGGPLTANCTSPYLQIGETALTGYSYTWTPSTGLFTNSGLTTAYSGGNTARPWVGLITAPTTYTVSRRNSASGCIQTASVTVNPPAGLALNAGADKSWCPGSPAVQLGSSGSGTITWTALAYSASTTTPSSPTAIASPMTSAQMLGYLSTTSGAVASFNQSSAVPGTYVYRLTATNGSCSITDDVVVKVPNFQTNLTGLPQTICKGSSVQLGVTNAPTTYNYSWAAVNPTTLSNTITNASSSRPIVSPAVTTTYQLVYTETATGCQADEQVTVVVNPGPSLSDVSTATVCAPVTAVNLTALIPNYSTFTGQQWYRDQYPGGVAVSTPTAVTPASTTDYFVVLADNLGCQDTVQVTVNVGNPQTPVIAASASVDCVTKTFDLATAQGNPSQTGYTLEWYTTPNRASGTQVTNLVVGVGTYYLFEKAPSPADCYSGSAVIAVTNTCPCVTPTSVSATAAPNLVTANATITLGVSASNTTPGSTTYTWSGSGISSPTATTVASRTVSAPATAGTYTYTVVVSNGSGCTATATASVTVQATASLGNFVFEDVNANGIQEPTDKPIPGVTVSLLSSGTLVASTTTNASGLYSFTGLTPGVPYSVSFTAPAGFTATSQNTGSDDALDSDGAPATGLTGVYNLTANENNLTVDMGYYRPASLGDKVFVDVNKDGQQDSGEPGLPNVTVTLLSNGTLVASTTTDASGLYSFTGLTPGVPYSVSFTSPTGYTATTPNAGNDATDSDPVNGLTAPVSLTSGETNTTLDAGFYVLTASLGNFVFEDVNANGLQEPADKPIPGVTVSLLNSGTLVASTTTNASGLYSFTGLTPGLPYSVSFTAPAGFTATSQNTGSDDALDSDGAPATGLTGVYNLTANENNTTVDMGYYKPASLGDKVFVDVNKDGQQDSGEPGLPNVTVTLLSNGTLVASTTTDASGLYSFTGLTPGLPYSVSFTSPTGYTATTPNAGNDATDSDPVNGLTAPVSLTSGENNPTLDAGFYVVPAMSVTLTSAPVCNSATNNYTATATVSLTGASAGTLTITDNGVSIGTVSVTAGQATATVSVTGLSDAASHTLVASLNGLSASTVYTAPAACTVCSLTAVANAVCTSTGATITPTVTGGTSPFSYSYAGPTMGVAVVTKDATHPYFGVGSTMGLAIDGIQGKELTLVRGVTYTFTVNTPGHPFVFTTSPVGGFANTSQNITVGVTSGSLTFTPTAATPDLIYYNCDVHDNMGWKVNVVDAQANGVLTQAMNGIYSLTVTDATGCSTTATTTVSCPCGLTATATPTVCNSATNQYSVSGSISLSNPSGNVVIVSDGSKTVSLPVSATTTSIAYSLTGLVSDGTSHTVTVSLAGCGTTSAIYSAPASCTVGLSVVVGTPVCNSLTNNYTATGTVSLTNASAGTLTITDNGTSLTTITVSAGQTTASFSVSGISNASSHTVVATLNNGLAASTVYTAPAACTVCSTSLTTTALANGQVGTAYSQTLTAAGGTAPYSFTAVGNLPAGLTLNPTTGEISGTPTSATTSSFTITVSDAKSCSDSQPLTITVGNAPVCSLTATATPGSCNTATNTYTVTGSVSATNTAVNNATTQSLTITDGTAQTVVTLTGDGPVSYTLAGLNSDGAVHTVTVLSSATACGMASVTYTAPASCTVAPKASLGDYVFEDVNANGLQEPTDKPIPGVTVSLLSSGTLVASTTTNASGLYSFTGLTPGVPYSVSFTAPAGFTATSQNTGSDDALDSDGAPATGLTGVYNLTANENNTTVDMGYYKPASLGDKVFVDVNKDGQQDSGEPGLPNVTVTLLSNGTLVASTTTDASGLYSFTGLTPGLPYSVSFTSPTGYTATTPNAGNDATDSDPVGGITQVVSLTSGETNPTLDAGFYVLTASLGDYVFEDVNANGIQEPTDKPIPGVTVSLLSSGTLVASTTTNASGLYSFTGLTPGVPYSVSFTAPAGFTATSQNTGSDDALDSDGAPATGLTGVYNLTANENNTTVDMGYYKPASLGDKVFVDVNKDGQQDSGEPGLPNVTVTLLSNGTLVASTTTDASGLYSFTGLTPGLPYSVSFTSPTGYTATTPNSGNDATDSDPVGGITQVVSLTSGETNPTLDAGFYVVPAMSITLTSGPVCNSATNNYTATAIVSLTGATAGTLTITDNGVSIGTVSVTAGQATATVSVTGLSDAASHTLVASLNGLSASTVYTAPAACTVCSTSLTTTALANGQVGTTYSQTLTAAGGSAPYSFTAVGSLPAGLTLNPTTGEISGTPTSATTSSFTITVSDAKSCSDSQPLTITVGNAPVCSLTATATPGSCNTTTNTYTVTGSVSATNTAVNNATTQSLTITDGTAQTIVTLTGDGPVSYTLAGLNSDGAVHTVMVMSSATACSMASVTYTAPASCTVAPKASLGDYVFEDVNANGLQDPADKPIPGVTVSLLSSGTLVASTTTNASGLYSFTGLTPGVPYSVSFTAPAGFTATSQNTGSDDALDSDGAPATGLTGVYNLTANENNTTVDMGYYKPASLGDKVFVDVNKDGQQDSGEPGLPNVTVTLLSNGTLVASTTTDASGLYSFTGLTPGVPYSVSFTSPTGYTATTPNAGNDATDSDPVGGITQVVSLTSGETNPTLDAGFYVVPAMSITLTSGPVCNSATNNYTATATVSLTGASAGTLTITDNGVSIGTVSVTAGQATATVSVTGLSDAASHTLVASLNGLSASTVYTAPVACTVCSLSLTVSPGLCQTATNTYTLNGSLRILNNTSGGTITVSDGLRSTTLTATSATTSLPFSLTGLPSDGTTHNLVATLSGCASASATYTAPGSCSQPAGTRLVVDKYVSASRAKLGDVLTYTLVLSNVGPTTATNVVVKDSTTTGLSYVAGSASVPTGTSFTPGVPVSYWSVAAISAGQSLSLTLQARVDSSGILYNQTSIPGDTATVCTSVPVKVCVGEVYTFRLTVAPGRASYQWYKDGLVMAGATTNVLDVSSPGSYSLAVDNTAGQCPDFSCCPFIVEEDTLPTFQAVALPATCVGATAQANGQIVLRGFQPAYTYQYSAGASFNPAASLSGAAKGIPASGVIVNTLANPVSSASYTVRVYNGSGCYQDVTVQLSSTACTCPPDVCTPFVIKQTKRGARIGDK</sequence>
<dbReference type="Pfam" id="PF25778">
    <property type="entry name" value="DUF7948"/>
    <property type="match status" value="1"/>
</dbReference>
<organism evidence="6 7">
    <name type="scientific">Spirosoma sordidisoli</name>
    <dbReference type="NCBI Taxonomy" id="2502893"/>
    <lineage>
        <taxon>Bacteria</taxon>
        <taxon>Pseudomonadati</taxon>
        <taxon>Bacteroidota</taxon>
        <taxon>Cytophagia</taxon>
        <taxon>Cytophagales</taxon>
        <taxon>Cytophagaceae</taxon>
        <taxon>Spirosoma</taxon>
    </lineage>
</organism>
<proteinExistence type="predicted"/>
<dbReference type="GO" id="GO:0005509">
    <property type="term" value="F:calcium ion binding"/>
    <property type="evidence" value="ECO:0007669"/>
    <property type="project" value="InterPro"/>
</dbReference>
<dbReference type="NCBIfam" id="TIGR01451">
    <property type="entry name" value="B_ant_repeat"/>
    <property type="match status" value="1"/>
</dbReference>
<dbReference type="SUPFAM" id="SSF49313">
    <property type="entry name" value="Cadherin-like"/>
    <property type="match status" value="2"/>
</dbReference>
<dbReference type="InterPro" id="IPR051417">
    <property type="entry name" value="SDr/BOS_complex"/>
</dbReference>
<dbReference type="Proteomes" id="UP000290407">
    <property type="component" value="Unassembled WGS sequence"/>
</dbReference>
<dbReference type="Pfam" id="PF06739">
    <property type="entry name" value="SBBP"/>
    <property type="match status" value="1"/>
</dbReference>
<feature type="domain" description="PKD" evidence="5">
    <location>
        <begin position="2284"/>
        <end position="2375"/>
    </location>
</feature>
<dbReference type="InterPro" id="IPR015919">
    <property type="entry name" value="Cadherin-like_sf"/>
</dbReference>
<evidence type="ECO:0000256" key="1">
    <source>
        <dbReference type="ARBA" id="ARBA00004613"/>
    </source>
</evidence>
<dbReference type="PROSITE" id="PS50093">
    <property type="entry name" value="PKD"/>
    <property type="match status" value="1"/>
</dbReference>
<feature type="region of interest" description="Disordered" evidence="4">
    <location>
        <begin position="1"/>
        <end position="20"/>
    </location>
</feature>